<evidence type="ECO:0000313" key="2">
    <source>
        <dbReference type="Proteomes" id="UP000184315"/>
    </source>
</evidence>
<dbReference type="AlphaFoldDB" id="A0A1J1LG16"/>
<reference evidence="2" key="1">
    <citation type="submission" date="2015-10" db="EMBL/GenBank/DDBJ databases">
        <authorList>
            <person name="Regsiter A."/>
            <person name="william w."/>
        </authorList>
    </citation>
    <scope>NUCLEOTIDE SEQUENCE [LARGE SCALE GENOMIC DNA]</scope>
</reference>
<name>A0A1J1LG16_9CYAN</name>
<keyword evidence="2" id="KW-1185">Reference proteome</keyword>
<protein>
    <submittedName>
        <fullName evidence="1">Uncharacterized protein</fullName>
    </submittedName>
</protein>
<evidence type="ECO:0000313" key="1">
    <source>
        <dbReference type="EMBL" id="CUR31408.1"/>
    </source>
</evidence>
<organism evidence="1 2">
    <name type="scientific">Planktothrix tepida PCC 9214</name>
    <dbReference type="NCBI Taxonomy" id="671072"/>
    <lineage>
        <taxon>Bacteria</taxon>
        <taxon>Bacillati</taxon>
        <taxon>Cyanobacteriota</taxon>
        <taxon>Cyanophyceae</taxon>
        <taxon>Oscillatoriophycideae</taxon>
        <taxon>Oscillatoriales</taxon>
        <taxon>Microcoleaceae</taxon>
        <taxon>Planktothrix</taxon>
    </lineage>
</organism>
<dbReference type="Proteomes" id="UP000184315">
    <property type="component" value="Unassembled WGS sequence"/>
</dbReference>
<gene>
    <name evidence="1" type="ORF">PL9214290999</name>
</gene>
<dbReference type="EMBL" id="CZDF01000132">
    <property type="protein sequence ID" value="CUR31408.1"/>
    <property type="molecule type" value="Genomic_DNA"/>
</dbReference>
<dbReference type="STRING" id="671072.PL9214290999"/>
<sequence>MNQIDLIEFFWSQQKLATLKAKPLKVDGLQITVYSQQLGTPNRDLSSVFEHEFSGEN</sequence>
<accession>A0A1J1LG16</accession>
<proteinExistence type="predicted"/>